<dbReference type="OrthoDB" id="5954387at2759"/>
<dbReference type="InterPro" id="IPR000477">
    <property type="entry name" value="RT_dom"/>
</dbReference>
<dbReference type="PROSITE" id="PS50878">
    <property type="entry name" value="RT_POL"/>
    <property type="match status" value="1"/>
</dbReference>
<sequence length="185" mass="20969">MSKAFDKVSHKRLLLRLPEFGFGGNILNWFRSYLQYCRQQTAILGATSLPSQVTSGVPHGSILGPVLFLLYENDLPSSVKNSSIATYADDTKIFKETHNIGDAASLQEDLSSFESSSSDMGLHLNTSKCKALRVTRKHRQIKYPYTLQDSMLENVENERDLGVWISNNFTWRKQNAYKDVLPNTF</sequence>
<proteinExistence type="predicted"/>
<dbReference type="Pfam" id="PF00078">
    <property type="entry name" value="RVT_1"/>
    <property type="match status" value="1"/>
</dbReference>
<dbReference type="EMBL" id="CACRXK020008558">
    <property type="protein sequence ID" value="CAB4015057.1"/>
    <property type="molecule type" value="Genomic_DNA"/>
</dbReference>
<dbReference type="PANTHER" id="PTHR33332">
    <property type="entry name" value="REVERSE TRANSCRIPTASE DOMAIN-CONTAINING PROTEIN"/>
    <property type="match status" value="1"/>
</dbReference>
<name>A0A6S7ICG7_PARCT</name>
<accession>A0A6S7ICG7</accession>
<comment type="caution">
    <text evidence="1">The sequence shown here is derived from an EMBL/GenBank/DDBJ whole genome shotgun (WGS) entry which is preliminary data.</text>
</comment>
<evidence type="ECO:0000313" key="1">
    <source>
        <dbReference type="EMBL" id="CAB4015057.1"/>
    </source>
</evidence>
<gene>
    <name evidence="1" type="ORF">PACLA_8A055997</name>
</gene>
<evidence type="ECO:0000313" key="2">
    <source>
        <dbReference type="Proteomes" id="UP001152795"/>
    </source>
</evidence>
<reference evidence="1" key="1">
    <citation type="submission" date="2020-04" db="EMBL/GenBank/DDBJ databases">
        <authorList>
            <person name="Alioto T."/>
            <person name="Alioto T."/>
            <person name="Gomez Garrido J."/>
        </authorList>
    </citation>
    <scope>NUCLEOTIDE SEQUENCE</scope>
    <source>
        <strain evidence="1">A484AB</strain>
    </source>
</reference>
<organism evidence="1 2">
    <name type="scientific">Paramuricea clavata</name>
    <name type="common">Red gorgonian</name>
    <name type="synonym">Violescent sea-whip</name>
    <dbReference type="NCBI Taxonomy" id="317549"/>
    <lineage>
        <taxon>Eukaryota</taxon>
        <taxon>Metazoa</taxon>
        <taxon>Cnidaria</taxon>
        <taxon>Anthozoa</taxon>
        <taxon>Octocorallia</taxon>
        <taxon>Malacalcyonacea</taxon>
        <taxon>Plexauridae</taxon>
        <taxon>Paramuricea</taxon>
    </lineage>
</organism>
<dbReference type="AlphaFoldDB" id="A0A6S7ICG7"/>
<keyword evidence="2" id="KW-1185">Reference proteome</keyword>
<dbReference type="Proteomes" id="UP001152795">
    <property type="component" value="Unassembled WGS sequence"/>
</dbReference>
<protein>
    <submittedName>
        <fullName evidence="1">Uncharacterized protein</fullName>
    </submittedName>
</protein>